<dbReference type="Proteomes" id="UP000185744">
    <property type="component" value="Unassembled WGS sequence"/>
</dbReference>
<proteinExistence type="inferred from homology"/>
<comment type="subunit">
    <text evidence="5">Part of the 30S ribosomal subunit.</text>
</comment>
<dbReference type="HAMAP" id="MF_01474">
    <property type="entry name" value="Ribosomal_eS19"/>
    <property type="match status" value="1"/>
</dbReference>
<dbReference type="GO" id="GO:0003723">
    <property type="term" value="F:RNA binding"/>
    <property type="evidence" value="ECO:0007669"/>
    <property type="project" value="TreeGrafter"/>
</dbReference>
<comment type="similarity">
    <text evidence="1 5">Belongs to the eukaryotic ribosomal protein eS19 family.</text>
</comment>
<dbReference type="Gene3D" id="1.10.10.10">
    <property type="entry name" value="Winged helix-like DNA-binding domain superfamily/Winged helix DNA-binding domain"/>
    <property type="match status" value="1"/>
</dbReference>
<evidence type="ECO:0000256" key="5">
    <source>
        <dbReference type="HAMAP-Rule" id="MF_01474"/>
    </source>
</evidence>
<dbReference type="EMBL" id="MSDW01000001">
    <property type="protein sequence ID" value="OKY79199.1"/>
    <property type="molecule type" value="Genomic_DNA"/>
</dbReference>
<keyword evidence="3 5" id="KW-0687">Ribonucleoprotein</keyword>
<dbReference type="InterPro" id="IPR027548">
    <property type="entry name" value="Ribosomal_eS19_archaeal"/>
</dbReference>
<name>A0A1Q6DXU7_METT1</name>
<evidence type="ECO:0000256" key="3">
    <source>
        <dbReference type="ARBA" id="ARBA00023274"/>
    </source>
</evidence>
<keyword evidence="8" id="KW-1185">Reference proteome</keyword>
<accession>A0A1Q6DXU7</accession>
<dbReference type="InParanoid" id="A0A1Q6DXU7"/>
<dbReference type="GO" id="GO:0006412">
    <property type="term" value="P:translation"/>
    <property type="evidence" value="ECO:0007669"/>
    <property type="project" value="UniProtKB-UniRule"/>
</dbReference>
<evidence type="ECO:0000256" key="2">
    <source>
        <dbReference type="ARBA" id="ARBA00022980"/>
    </source>
</evidence>
<dbReference type="InterPro" id="IPR036388">
    <property type="entry name" value="WH-like_DNA-bd_sf"/>
</dbReference>
<dbReference type="GO" id="GO:0000028">
    <property type="term" value="P:ribosomal small subunit assembly"/>
    <property type="evidence" value="ECO:0007669"/>
    <property type="project" value="TreeGrafter"/>
</dbReference>
<dbReference type="AlphaFoldDB" id="A0A1Q6DXU7"/>
<dbReference type="InterPro" id="IPR036390">
    <property type="entry name" value="WH_DNA-bd_sf"/>
</dbReference>
<dbReference type="NCBIfam" id="NF006811">
    <property type="entry name" value="PRK09333.1"/>
    <property type="match status" value="1"/>
</dbReference>
<feature type="region of interest" description="Disordered" evidence="6">
    <location>
        <begin position="110"/>
        <end position="142"/>
    </location>
</feature>
<dbReference type="PANTHER" id="PTHR11710">
    <property type="entry name" value="40S RIBOSOMAL PROTEIN S19"/>
    <property type="match status" value="1"/>
</dbReference>
<evidence type="ECO:0000313" key="8">
    <source>
        <dbReference type="Proteomes" id="UP000185744"/>
    </source>
</evidence>
<keyword evidence="2 5" id="KW-0689">Ribosomal protein</keyword>
<comment type="caution">
    <text evidence="7">The sequence shown here is derived from an EMBL/GenBank/DDBJ whole genome shotgun (WGS) entry which is preliminary data.</text>
</comment>
<evidence type="ECO:0000256" key="6">
    <source>
        <dbReference type="SAM" id="MobiDB-lite"/>
    </source>
</evidence>
<dbReference type="FunFam" id="1.10.10.10:FF:000449">
    <property type="entry name" value="30S ribosomal protein S19e"/>
    <property type="match status" value="1"/>
</dbReference>
<reference evidence="7" key="1">
    <citation type="submission" date="2016-12" db="EMBL/GenBank/DDBJ databases">
        <title>Discovery of methanogenic haloarchaea.</title>
        <authorList>
            <person name="Sorokin D.Y."/>
            <person name="Makarova K.S."/>
            <person name="Abbas B."/>
            <person name="Ferrer M."/>
            <person name="Golyshin P.N."/>
        </authorList>
    </citation>
    <scope>NUCLEOTIDE SEQUENCE [LARGE SCALE GENOMIC DNA]</scope>
    <source>
        <strain evidence="7">HMET1</strain>
    </source>
</reference>
<dbReference type="SMART" id="SM01413">
    <property type="entry name" value="Ribosomal_S19e"/>
    <property type="match status" value="1"/>
</dbReference>
<dbReference type="FunCoup" id="A0A1Q6DXU7">
    <property type="interactions" value="154"/>
</dbReference>
<organism evidence="7 8">
    <name type="scientific">Methanohalarchaeum thermophilum</name>
    <dbReference type="NCBI Taxonomy" id="1903181"/>
    <lineage>
        <taxon>Archaea</taxon>
        <taxon>Methanobacteriati</taxon>
        <taxon>Methanobacteriota</taxon>
        <taxon>Methanonatronarchaeia</taxon>
        <taxon>Methanonatronarchaeales</taxon>
        <taxon>Methanonatronarchaeaceae</taxon>
        <taxon>Candidatus Methanohalarchaeum</taxon>
    </lineage>
</organism>
<dbReference type="GO" id="GO:0003735">
    <property type="term" value="F:structural constituent of ribosome"/>
    <property type="evidence" value="ECO:0007669"/>
    <property type="project" value="InterPro"/>
</dbReference>
<gene>
    <name evidence="5" type="primary">rps19e</name>
    <name evidence="7" type="ORF">BTN85_1707</name>
</gene>
<dbReference type="STRING" id="1903181.BTN85_1707"/>
<evidence type="ECO:0000313" key="7">
    <source>
        <dbReference type="EMBL" id="OKY79199.1"/>
    </source>
</evidence>
<sequence>MATVNDVPADKLIEEVSKDLKENFEEIQEPEWSDYVKTASNKERAPEQRDWWFTRTAALLRKVYLKQPIGVGRLRKYYGGKDKSESTPEHFQKGSGSIIRTSLQQLEEAGLVTKSPEGRKITSEGRSYLDQSSSKLYNKVVE</sequence>
<dbReference type="GO" id="GO:0022627">
    <property type="term" value="C:cytosolic small ribosomal subunit"/>
    <property type="evidence" value="ECO:0007669"/>
    <property type="project" value="TreeGrafter"/>
</dbReference>
<dbReference type="InterPro" id="IPR001266">
    <property type="entry name" value="Ribosomal_eS19"/>
</dbReference>
<evidence type="ECO:0000256" key="4">
    <source>
        <dbReference type="ARBA" id="ARBA00035143"/>
    </source>
</evidence>
<evidence type="ECO:0000256" key="1">
    <source>
        <dbReference type="ARBA" id="ARBA00010014"/>
    </source>
</evidence>
<dbReference type="PANTHER" id="PTHR11710:SF0">
    <property type="entry name" value="40S RIBOSOMAL PROTEIN S19"/>
    <property type="match status" value="1"/>
</dbReference>
<dbReference type="SUPFAM" id="SSF46785">
    <property type="entry name" value="Winged helix' DNA-binding domain"/>
    <property type="match status" value="1"/>
</dbReference>
<comment type="function">
    <text evidence="5">May be involved in maturation of the 30S ribosomal subunit.</text>
</comment>
<dbReference type="Pfam" id="PF01090">
    <property type="entry name" value="Ribosomal_S19e"/>
    <property type="match status" value="1"/>
</dbReference>
<protein>
    <recommendedName>
        <fullName evidence="4 5">Small ribosomal subunit protein eS19</fullName>
    </recommendedName>
</protein>